<organism evidence="2 3">
    <name type="scientific">Arachis hypogaea</name>
    <name type="common">Peanut</name>
    <dbReference type="NCBI Taxonomy" id="3818"/>
    <lineage>
        <taxon>Eukaryota</taxon>
        <taxon>Viridiplantae</taxon>
        <taxon>Streptophyta</taxon>
        <taxon>Embryophyta</taxon>
        <taxon>Tracheophyta</taxon>
        <taxon>Spermatophyta</taxon>
        <taxon>Magnoliopsida</taxon>
        <taxon>eudicotyledons</taxon>
        <taxon>Gunneridae</taxon>
        <taxon>Pentapetalae</taxon>
        <taxon>rosids</taxon>
        <taxon>fabids</taxon>
        <taxon>Fabales</taxon>
        <taxon>Fabaceae</taxon>
        <taxon>Papilionoideae</taxon>
        <taxon>50 kb inversion clade</taxon>
        <taxon>dalbergioids sensu lato</taxon>
        <taxon>Dalbergieae</taxon>
        <taxon>Pterocarpus clade</taxon>
        <taxon>Arachis</taxon>
    </lineage>
</organism>
<proteinExistence type="predicted"/>
<feature type="region of interest" description="Disordered" evidence="1">
    <location>
        <begin position="49"/>
        <end position="76"/>
    </location>
</feature>
<gene>
    <name evidence="2" type="ORF">Ahy_A07g033798</name>
</gene>
<name>A0A445CA48_ARAHY</name>
<evidence type="ECO:0000313" key="3">
    <source>
        <dbReference type="Proteomes" id="UP000289738"/>
    </source>
</evidence>
<evidence type="ECO:0008006" key="4">
    <source>
        <dbReference type="Google" id="ProtNLM"/>
    </source>
</evidence>
<dbReference type="EMBL" id="SDMP01000007">
    <property type="protein sequence ID" value="RYR47824.1"/>
    <property type="molecule type" value="Genomic_DNA"/>
</dbReference>
<evidence type="ECO:0000313" key="2">
    <source>
        <dbReference type="EMBL" id="RYR47824.1"/>
    </source>
</evidence>
<dbReference type="AlphaFoldDB" id="A0A445CA48"/>
<reference evidence="2 3" key="1">
    <citation type="submission" date="2019-01" db="EMBL/GenBank/DDBJ databases">
        <title>Sequencing of cultivated peanut Arachis hypogaea provides insights into genome evolution and oil improvement.</title>
        <authorList>
            <person name="Chen X."/>
        </authorList>
    </citation>
    <scope>NUCLEOTIDE SEQUENCE [LARGE SCALE GENOMIC DNA]</scope>
    <source>
        <strain evidence="3">cv. Fuhuasheng</strain>
        <tissue evidence="2">Leaves</tissue>
    </source>
</reference>
<sequence>MRPMLESETLLWTVGAISSPQRLIDVLQTQLAIAQAEVVHLRMRQPNYISNGVGPNSPTNSGSPPSKVMDSQAKPIFDMDQASYGDSMWS</sequence>
<dbReference type="Proteomes" id="UP000289738">
    <property type="component" value="Chromosome A07"/>
</dbReference>
<protein>
    <recommendedName>
        <fullName evidence="4">LOB domain-containing protein</fullName>
    </recommendedName>
</protein>
<accession>A0A445CA48</accession>
<comment type="caution">
    <text evidence="2">The sequence shown here is derived from an EMBL/GenBank/DDBJ whole genome shotgun (WGS) entry which is preliminary data.</text>
</comment>
<evidence type="ECO:0000256" key="1">
    <source>
        <dbReference type="SAM" id="MobiDB-lite"/>
    </source>
</evidence>
<feature type="compositionally biased region" description="Low complexity" evidence="1">
    <location>
        <begin position="50"/>
        <end position="66"/>
    </location>
</feature>
<keyword evidence="3" id="KW-1185">Reference proteome</keyword>